<feature type="compositionally biased region" description="Basic and acidic residues" evidence="1">
    <location>
        <begin position="100"/>
        <end position="111"/>
    </location>
</feature>
<sequence>MEKKKSIVKGSLLTGAIIAAAGFSANANGLFNYSSLGTGAEMRTNLLEKKGAAKNFELKCGGDKAKSDSTMKKGKEGKCGDGKCGDGKCGSKTGKKSMKKKDTTTKPKDGQ</sequence>
<gene>
    <name evidence="3" type="ORF">NIASO_08870</name>
</gene>
<dbReference type="HOGENOM" id="CLU_2155664_0_0_10"/>
<keyword evidence="4" id="KW-1185">Reference proteome</keyword>
<dbReference type="RefSeq" id="WP_008584482.1">
    <property type="nucleotide sequence ID" value="NZ_CP007035.1"/>
</dbReference>
<accession>W0F377</accession>
<feature type="region of interest" description="Disordered" evidence="1">
    <location>
        <begin position="62"/>
        <end position="111"/>
    </location>
</feature>
<dbReference type="OrthoDB" id="86418at563835"/>
<evidence type="ECO:0000313" key="4">
    <source>
        <dbReference type="Proteomes" id="UP000003586"/>
    </source>
</evidence>
<keyword evidence="2" id="KW-0732">Signal</keyword>
<dbReference type="Proteomes" id="UP000003586">
    <property type="component" value="Chromosome"/>
</dbReference>
<reference evidence="3 4" key="1">
    <citation type="submission" date="2013-12" db="EMBL/GenBank/DDBJ databases">
        <authorList>
            <consortium name="DOE Joint Genome Institute"/>
            <person name="Eisen J."/>
            <person name="Huntemann M."/>
            <person name="Han J."/>
            <person name="Chen A."/>
            <person name="Kyrpides N."/>
            <person name="Mavromatis K."/>
            <person name="Markowitz V."/>
            <person name="Palaniappan K."/>
            <person name="Ivanova N."/>
            <person name="Schaumberg A."/>
            <person name="Pati A."/>
            <person name="Liolios K."/>
            <person name="Nordberg H.P."/>
            <person name="Cantor M.N."/>
            <person name="Hua S.X."/>
            <person name="Woyke T."/>
        </authorList>
    </citation>
    <scope>NUCLEOTIDE SEQUENCE [LARGE SCALE GENOMIC DNA]</scope>
    <source>
        <strain evidence="4">DSM 19437</strain>
    </source>
</reference>
<evidence type="ECO:0000256" key="2">
    <source>
        <dbReference type="SAM" id="SignalP"/>
    </source>
</evidence>
<dbReference type="AlphaFoldDB" id="W0F377"/>
<feature type="compositionally biased region" description="Basic and acidic residues" evidence="1">
    <location>
        <begin position="62"/>
        <end position="86"/>
    </location>
</feature>
<dbReference type="EMBL" id="CP007035">
    <property type="protein sequence ID" value="AHF17500.1"/>
    <property type="molecule type" value="Genomic_DNA"/>
</dbReference>
<evidence type="ECO:0000313" key="3">
    <source>
        <dbReference type="EMBL" id="AHF17500.1"/>
    </source>
</evidence>
<proteinExistence type="predicted"/>
<name>W0F377_9BACT</name>
<feature type="chain" id="PRO_5004788463" description="Low-complexity protein" evidence="2">
    <location>
        <begin position="28"/>
        <end position="111"/>
    </location>
</feature>
<evidence type="ECO:0008006" key="5">
    <source>
        <dbReference type="Google" id="ProtNLM"/>
    </source>
</evidence>
<organism evidence="3 4">
    <name type="scientific">Niabella soli DSM 19437</name>
    <dbReference type="NCBI Taxonomy" id="929713"/>
    <lineage>
        <taxon>Bacteria</taxon>
        <taxon>Pseudomonadati</taxon>
        <taxon>Bacteroidota</taxon>
        <taxon>Chitinophagia</taxon>
        <taxon>Chitinophagales</taxon>
        <taxon>Chitinophagaceae</taxon>
        <taxon>Niabella</taxon>
    </lineage>
</organism>
<evidence type="ECO:0000256" key="1">
    <source>
        <dbReference type="SAM" id="MobiDB-lite"/>
    </source>
</evidence>
<dbReference type="KEGG" id="nso:NIASO_08870"/>
<protein>
    <recommendedName>
        <fullName evidence="5">Low-complexity protein</fullName>
    </recommendedName>
</protein>
<feature type="signal peptide" evidence="2">
    <location>
        <begin position="1"/>
        <end position="27"/>
    </location>
</feature>
<dbReference type="STRING" id="929713.NIASO_08870"/>